<dbReference type="PANTHER" id="PTHR41259:SF1">
    <property type="entry name" value="DOUBLE-STRAND BREAK REPAIR RAD50 ATPASE, PUTATIVE-RELATED"/>
    <property type="match status" value="1"/>
</dbReference>
<organism evidence="2 3">
    <name type="scientific">Mesorhizobium delmotii</name>
    <dbReference type="NCBI Taxonomy" id="1631247"/>
    <lineage>
        <taxon>Bacteria</taxon>
        <taxon>Pseudomonadati</taxon>
        <taxon>Pseudomonadota</taxon>
        <taxon>Alphaproteobacteria</taxon>
        <taxon>Hyphomicrobiales</taxon>
        <taxon>Phyllobacteriaceae</taxon>
        <taxon>Mesorhizobium</taxon>
    </lineage>
</organism>
<dbReference type="Gene3D" id="3.40.50.300">
    <property type="entry name" value="P-loop containing nucleotide triphosphate hydrolases"/>
    <property type="match status" value="1"/>
</dbReference>
<protein>
    <submittedName>
        <fullName evidence="2">Uncharacterized protein</fullName>
    </submittedName>
</protein>
<dbReference type="EMBL" id="FUIG01000019">
    <property type="protein sequence ID" value="SJM30168.1"/>
    <property type="molecule type" value="Genomic_DNA"/>
</dbReference>
<dbReference type="AlphaFoldDB" id="A0A2P9AGA6"/>
<dbReference type="PANTHER" id="PTHR41259">
    <property type="entry name" value="DOUBLE-STRAND BREAK REPAIR RAD50 ATPASE, PUTATIVE-RELATED"/>
    <property type="match status" value="1"/>
</dbReference>
<proteinExistence type="predicted"/>
<gene>
    <name evidence="2" type="ORF">BQ8482_130067</name>
</gene>
<feature type="coiled-coil region" evidence="1">
    <location>
        <begin position="60"/>
        <end position="145"/>
    </location>
</feature>
<accession>A0A2P9AGA6</accession>
<keyword evidence="1" id="KW-0175">Coiled coil</keyword>
<evidence type="ECO:0000313" key="3">
    <source>
        <dbReference type="Proteomes" id="UP000245698"/>
    </source>
</evidence>
<dbReference type="Proteomes" id="UP000245698">
    <property type="component" value="Unassembled WGS sequence"/>
</dbReference>
<evidence type="ECO:0000313" key="2">
    <source>
        <dbReference type="EMBL" id="SJM30168.1"/>
    </source>
</evidence>
<dbReference type="InterPro" id="IPR027417">
    <property type="entry name" value="P-loop_NTPase"/>
</dbReference>
<name>A0A2P9AGA6_9HYPH</name>
<dbReference type="RefSeq" id="WP_123147674.1">
    <property type="nucleotide sequence ID" value="NZ_FUIG01000019.1"/>
</dbReference>
<sequence>MDRLAELGPAAQRQAGLADRIAKMEEDQATFLRELAIMAAELGLERPAESALRLWALMSARVEEARSKKAERESKRLALEDQSLKIRDLEAEIAICERRKSEMTHLLGVSSLQDVEKKLRMIEQRRDLRRRCNAIEHEIREALSIQDMGDVEEMLDAADRPALEAEQVELSARFEDQDRRVRELFTAYSKASDEVDAVDGDSAVAALEEQRRTVLLEIENKAFSYFRLRAGIVAAEQALRLYRDKHRSSMMLRASAAFRVISRGAYRGLATQPDKDTEVLIGIGADGSSKRAQEMSKGTRFQLYLALRVAGYHEFAQFRTPVPFIADDIMETFDDFRAEEAFRLFADMAKVGQVIYLTHHQHLCDIARWVCPNARIHELAAPLVPERRAA</sequence>
<reference evidence="3" key="1">
    <citation type="submission" date="2016-12" db="EMBL/GenBank/DDBJ databases">
        <authorList>
            <person name="Brunel B."/>
        </authorList>
    </citation>
    <scope>NUCLEOTIDE SEQUENCE [LARGE SCALE GENOMIC DNA]</scope>
</reference>
<keyword evidence="3" id="KW-1185">Reference proteome</keyword>
<dbReference type="SUPFAM" id="SSF52540">
    <property type="entry name" value="P-loop containing nucleoside triphosphate hydrolases"/>
    <property type="match status" value="1"/>
</dbReference>
<evidence type="ECO:0000256" key="1">
    <source>
        <dbReference type="SAM" id="Coils"/>
    </source>
</evidence>